<reference evidence="2 3" key="1">
    <citation type="submission" date="2019-06" db="EMBL/GenBank/DDBJ databases">
        <title>Whole genome shotgun sequence of Acetobacter peroxydans NBRC 13755.</title>
        <authorList>
            <person name="Hosoyama A."/>
            <person name="Uohara A."/>
            <person name="Ohji S."/>
            <person name="Ichikawa N."/>
        </authorList>
    </citation>
    <scope>NUCLEOTIDE SEQUENCE [LARGE SCALE GENOMIC DNA]</scope>
    <source>
        <strain evidence="2 3">NBRC 13755</strain>
    </source>
</reference>
<comment type="caution">
    <text evidence="2">The sequence shown here is derived from an EMBL/GenBank/DDBJ whole genome shotgun (WGS) entry which is preliminary data.</text>
</comment>
<evidence type="ECO:0000256" key="1">
    <source>
        <dbReference type="SAM" id="Phobius"/>
    </source>
</evidence>
<keyword evidence="1" id="KW-0812">Transmembrane</keyword>
<name>A0A4Y3TRQ6_9PROT</name>
<keyword evidence="1" id="KW-1133">Transmembrane helix</keyword>
<keyword evidence="1" id="KW-0472">Membrane</keyword>
<feature type="transmembrane region" description="Helical" evidence="1">
    <location>
        <begin position="29"/>
        <end position="57"/>
    </location>
</feature>
<evidence type="ECO:0008006" key="4">
    <source>
        <dbReference type="Google" id="ProtNLM"/>
    </source>
</evidence>
<evidence type="ECO:0000313" key="3">
    <source>
        <dbReference type="Proteomes" id="UP000317730"/>
    </source>
</evidence>
<dbReference type="RefSeq" id="WP_141376200.1">
    <property type="nucleotide sequence ID" value="NZ_BAPL01000012.1"/>
</dbReference>
<keyword evidence="3" id="KW-1185">Reference proteome</keyword>
<dbReference type="Proteomes" id="UP000317730">
    <property type="component" value="Unassembled WGS sequence"/>
</dbReference>
<dbReference type="OrthoDB" id="7274658at2"/>
<protein>
    <recommendedName>
        <fullName evidence="4">Phage holin family protein</fullName>
    </recommendedName>
</protein>
<proteinExistence type="predicted"/>
<gene>
    <name evidence="2" type="ORF">APE01nite_15080</name>
</gene>
<feature type="transmembrane region" description="Helical" evidence="1">
    <location>
        <begin position="63"/>
        <end position="83"/>
    </location>
</feature>
<accession>A0A4Y3TRQ6</accession>
<dbReference type="EMBL" id="BJMV01000007">
    <property type="protein sequence ID" value="GEB85711.1"/>
    <property type="molecule type" value="Genomic_DNA"/>
</dbReference>
<sequence>MHILDLGKSVLNAQTSLMQQMAIRYGRQLAFLVMAAVFGFFALITGHGLLWILLVFGGHMGPVGASFTVFGLDVLAALICVMFGRRSYLTTAEVEARIARDRSMIQIRESMTMAALTATIAGTVGRGGMRKAWDIVRRKKD</sequence>
<evidence type="ECO:0000313" key="2">
    <source>
        <dbReference type="EMBL" id="GEB85711.1"/>
    </source>
</evidence>
<organism evidence="2 3">
    <name type="scientific">Acetobacter peroxydans</name>
    <dbReference type="NCBI Taxonomy" id="104098"/>
    <lineage>
        <taxon>Bacteria</taxon>
        <taxon>Pseudomonadati</taxon>
        <taxon>Pseudomonadota</taxon>
        <taxon>Alphaproteobacteria</taxon>
        <taxon>Acetobacterales</taxon>
        <taxon>Acetobacteraceae</taxon>
        <taxon>Acetobacter</taxon>
    </lineage>
</organism>
<dbReference type="AlphaFoldDB" id="A0A4Y3TRQ6"/>